<proteinExistence type="predicted"/>
<comment type="caution">
    <text evidence="2">The sequence shown here is derived from an EMBL/GenBank/DDBJ whole genome shotgun (WGS) entry which is preliminary data.</text>
</comment>
<feature type="transmembrane region" description="Helical" evidence="1">
    <location>
        <begin position="136"/>
        <end position="153"/>
    </location>
</feature>
<protein>
    <recommendedName>
        <fullName evidence="4">Glycosyltransferase RgtA/B/C/D-like domain-containing protein</fullName>
    </recommendedName>
</protein>
<evidence type="ECO:0000256" key="1">
    <source>
        <dbReference type="SAM" id="Phobius"/>
    </source>
</evidence>
<feature type="transmembrane region" description="Helical" evidence="1">
    <location>
        <begin position="309"/>
        <end position="325"/>
    </location>
</feature>
<organism evidence="2 3">
    <name type="scientific">Candidatus Gottesmanbacteria bacterium RIFCSPHIGHO2_01_FULL_40_15</name>
    <dbReference type="NCBI Taxonomy" id="1798376"/>
    <lineage>
        <taxon>Bacteria</taxon>
        <taxon>Candidatus Gottesmaniibacteriota</taxon>
    </lineage>
</organism>
<gene>
    <name evidence="2" type="ORF">A2777_03185</name>
</gene>
<feature type="transmembrane region" description="Helical" evidence="1">
    <location>
        <begin position="112"/>
        <end position="130"/>
    </location>
</feature>
<feature type="transmembrane region" description="Helical" evidence="1">
    <location>
        <begin position="337"/>
        <end position="363"/>
    </location>
</feature>
<evidence type="ECO:0000313" key="3">
    <source>
        <dbReference type="Proteomes" id="UP000177354"/>
    </source>
</evidence>
<evidence type="ECO:0008006" key="4">
    <source>
        <dbReference type="Google" id="ProtNLM"/>
    </source>
</evidence>
<feature type="transmembrane region" description="Helical" evidence="1">
    <location>
        <begin position="383"/>
        <end position="403"/>
    </location>
</feature>
<feature type="transmembrane region" description="Helical" evidence="1">
    <location>
        <begin position="415"/>
        <end position="433"/>
    </location>
</feature>
<name>A0A1F5Z7J9_9BACT</name>
<keyword evidence="1" id="KW-0812">Transmembrane</keyword>
<keyword evidence="1" id="KW-0472">Membrane</keyword>
<dbReference type="AlphaFoldDB" id="A0A1F5Z7J9"/>
<dbReference type="Proteomes" id="UP000177354">
    <property type="component" value="Unassembled WGS sequence"/>
</dbReference>
<keyword evidence="1" id="KW-1133">Transmembrane helix</keyword>
<feature type="transmembrane region" description="Helical" evidence="1">
    <location>
        <begin position="12"/>
        <end position="35"/>
    </location>
</feature>
<feature type="transmembrane region" description="Helical" evidence="1">
    <location>
        <begin position="82"/>
        <end position="100"/>
    </location>
</feature>
<feature type="transmembrane region" description="Helical" evidence="1">
    <location>
        <begin position="191"/>
        <end position="221"/>
    </location>
</feature>
<evidence type="ECO:0000313" key="2">
    <source>
        <dbReference type="EMBL" id="OGG08429.1"/>
    </source>
</evidence>
<feature type="transmembrane region" description="Helical" evidence="1">
    <location>
        <begin position="233"/>
        <end position="258"/>
    </location>
</feature>
<dbReference type="EMBL" id="MFJF01000001">
    <property type="protein sequence ID" value="OGG08429.1"/>
    <property type="molecule type" value="Genomic_DNA"/>
</dbReference>
<reference evidence="2 3" key="1">
    <citation type="journal article" date="2016" name="Nat. Commun.">
        <title>Thousands of microbial genomes shed light on interconnected biogeochemical processes in an aquifer system.</title>
        <authorList>
            <person name="Anantharaman K."/>
            <person name="Brown C.T."/>
            <person name="Hug L.A."/>
            <person name="Sharon I."/>
            <person name="Castelle C.J."/>
            <person name="Probst A.J."/>
            <person name="Thomas B.C."/>
            <person name="Singh A."/>
            <person name="Wilkins M.J."/>
            <person name="Karaoz U."/>
            <person name="Brodie E.L."/>
            <person name="Williams K.H."/>
            <person name="Hubbard S.S."/>
            <person name="Banfield J.F."/>
        </authorList>
    </citation>
    <scope>NUCLEOTIDE SEQUENCE [LARGE SCALE GENOMIC DNA]</scope>
</reference>
<sequence length="550" mass="63305">MTDKIVKNCFRIGFITIILSLLYFLIFSAVTYPVIKFFSSHFFTGNTDGFLHIWNLWWIKKAITQLHTGIWYTNFLNFPHGVSLHGHTLNPFNGFLALFLSNYFSQIQSHNIIIIFTFVSAGVTAFWLAFYFSRSFWASFIGGFIYTFSSYHFSHAMGHMELISIEWIPLFVLFWFLLLKKPGIFSALGSALSLYLVFLCSHYYFIYSIIIAVIILIWFIVKTRGFILLNKNFYIPLSVFIIVFIVTSGPLIYSYFILLKNDVLMGSHIPEFNSLDLFGLIIPGGQWRFAEITKFYWSRLASDNISEDSVHIGISTVIVLVYLLINRKKIKFPSLYLWLFIFIFFAVVSLGPVLHIQGLTIPLPLMPYVLLEKILPVLSGSGVPLRLTLIVYLSLSVLVAIGIKELAAGNTYEKILLLFVIILLFIEYLPKPISITKVAIPKYINTLKDLPDGAVIDGVSDRYQIMYNQTVHEKPMAFGYTSRVPISVWQKNNHLSELIRLRDYTALCRQYNFRYFLTDSVVDNYSASVKYDDGRIKIYDFFGEKNKCAG</sequence>
<accession>A0A1F5Z7J9</accession>
<feature type="transmembrane region" description="Helical" evidence="1">
    <location>
        <begin position="160"/>
        <end position="179"/>
    </location>
</feature>